<keyword evidence="3" id="KW-1185">Reference proteome</keyword>
<comment type="caution">
    <text evidence="2">The sequence shown here is derived from an EMBL/GenBank/DDBJ whole genome shotgun (WGS) entry which is preliminary data.</text>
</comment>
<dbReference type="Proteomes" id="UP001221757">
    <property type="component" value="Unassembled WGS sequence"/>
</dbReference>
<evidence type="ECO:0000313" key="3">
    <source>
        <dbReference type="Proteomes" id="UP001221757"/>
    </source>
</evidence>
<gene>
    <name evidence="2" type="ORF">B0H17DRAFT_1331573</name>
</gene>
<protein>
    <submittedName>
        <fullName evidence="2">Uncharacterized protein</fullName>
    </submittedName>
</protein>
<dbReference type="AlphaFoldDB" id="A0AAD7DFP1"/>
<feature type="region of interest" description="Disordered" evidence="1">
    <location>
        <begin position="133"/>
        <end position="152"/>
    </location>
</feature>
<accession>A0AAD7DFP1</accession>
<dbReference type="EMBL" id="JARKIE010000068">
    <property type="protein sequence ID" value="KAJ7689959.1"/>
    <property type="molecule type" value="Genomic_DNA"/>
</dbReference>
<reference evidence="2" key="1">
    <citation type="submission" date="2023-03" db="EMBL/GenBank/DDBJ databases">
        <title>Massive genome expansion in bonnet fungi (Mycena s.s.) driven by repeated elements and novel gene families across ecological guilds.</title>
        <authorList>
            <consortium name="Lawrence Berkeley National Laboratory"/>
            <person name="Harder C.B."/>
            <person name="Miyauchi S."/>
            <person name="Viragh M."/>
            <person name="Kuo A."/>
            <person name="Thoen E."/>
            <person name="Andreopoulos B."/>
            <person name="Lu D."/>
            <person name="Skrede I."/>
            <person name="Drula E."/>
            <person name="Henrissat B."/>
            <person name="Morin E."/>
            <person name="Kohler A."/>
            <person name="Barry K."/>
            <person name="LaButti K."/>
            <person name="Morin E."/>
            <person name="Salamov A."/>
            <person name="Lipzen A."/>
            <person name="Mereny Z."/>
            <person name="Hegedus B."/>
            <person name="Baldrian P."/>
            <person name="Stursova M."/>
            <person name="Weitz H."/>
            <person name="Taylor A."/>
            <person name="Grigoriev I.V."/>
            <person name="Nagy L.G."/>
            <person name="Martin F."/>
            <person name="Kauserud H."/>
        </authorList>
    </citation>
    <scope>NUCLEOTIDE SEQUENCE</scope>
    <source>
        <strain evidence="2">CBHHK067</strain>
    </source>
</reference>
<proteinExistence type="predicted"/>
<evidence type="ECO:0000313" key="2">
    <source>
        <dbReference type="EMBL" id="KAJ7689959.1"/>
    </source>
</evidence>
<name>A0AAD7DFP1_MYCRO</name>
<evidence type="ECO:0000256" key="1">
    <source>
        <dbReference type="SAM" id="MobiDB-lite"/>
    </source>
</evidence>
<organism evidence="2 3">
    <name type="scientific">Mycena rosella</name>
    <name type="common">Pink bonnet</name>
    <name type="synonym">Agaricus rosellus</name>
    <dbReference type="NCBI Taxonomy" id="1033263"/>
    <lineage>
        <taxon>Eukaryota</taxon>
        <taxon>Fungi</taxon>
        <taxon>Dikarya</taxon>
        <taxon>Basidiomycota</taxon>
        <taxon>Agaricomycotina</taxon>
        <taxon>Agaricomycetes</taxon>
        <taxon>Agaricomycetidae</taxon>
        <taxon>Agaricales</taxon>
        <taxon>Marasmiineae</taxon>
        <taxon>Mycenaceae</taxon>
        <taxon>Mycena</taxon>
    </lineage>
</organism>
<sequence length="152" mass="16856">MACAAACGIAALHREQNRVLRAREPGACGCIVTAADFERVRMHHVNARAAPRESTAAPDHPALHRNRKRVLRAPTAHGSERPPARNAADTWLSVHTPALWTSVSERRLWTSDIPTLAHFNLVRKSVRQDFPEKKNITNDTDAGMLDENNSNL</sequence>